<gene>
    <name evidence="1" type="ORF">PPACK8108_LOCUS3166</name>
</gene>
<proteinExistence type="predicted"/>
<dbReference type="Proteomes" id="UP001153365">
    <property type="component" value="Unassembled WGS sequence"/>
</dbReference>
<keyword evidence="2" id="KW-1185">Reference proteome</keyword>
<dbReference type="AlphaFoldDB" id="A0AAV0AKP3"/>
<comment type="caution">
    <text evidence="1">The sequence shown here is derived from an EMBL/GenBank/DDBJ whole genome shotgun (WGS) entry which is preliminary data.</text>
</comment>
<evidence type="ECO:0000313" key="1">
    <source>
        <dbReference type="EMBL" id="CAH7668640.1"/>
    </source>
</evidence>
<dbReference type="PANTHER" id="PTHR31912">
    <property type="entry name" value="IP13529P"/>
    <property type="match status" value="1"/>
</dbReference>
<evidence type="ECO:0000313" key="2">
    <source>
        <dbReference type="Proteomes" id="UP001153365"/>
    </source>
</evidence>
<organism evidence="1 2">
    <name type="scientific">Phakopsora pachyrhizi</name>
    <name type="common">Asian soybean rust disease fungus</name>
    <dbReference type="NCBI Taxonomy" id="170000"/>
    <lineage>
        <taxon>Eukaryota</taxon>
        <taxon>Fungi</taxon>
        <taxon>Dikarya</taxon>
        <taxon>Basidiomycota</taxon>
        <taxon>Pucciniomycotina</taxon>
        <taxon>Pucciniomycetes</taxon>
        <taxon>Pucciniales</taxon>
        <taxon>Phakopsoraceae</taxon>
        <taxon>Phakopsora</taxon>
    </lineage>
</organism>
<reference evidence="1" key="1">
    <citation type="submission" date="2022-06" db="EMBL/GenBank/DDBJ databases">
        <authorList>
            <consortium name="SYNGENTA / RWTH Aachen University"/>
        </authorList>
    </citation>
    <scope>NUCLEOTIDE SEQUENCE</scope>
</reference>
<dbReference type="EMBL" id="CALTRL010000556">
    <property type="protein sequence ID" value="CAH7668640.1"/>
    <property type="molecule type" value="Genomic_DNA"/>
</dbReference>
<accession>A0AAV0AKP3</accession>
<feature type="non-terminal residue" evidence="1">
    <location>
        <position position="1"/>
    </location>
</feature>
<dbReference type="PANTHER" id="PTHR31912:SF34">
    <property type="entry name" value="NOTOCHORD-RELATED PROTEIN"/>
    <property type="match status" value="1"/>
</dbReference>
<sequence length="209" mass="24327">DSSDWYPFKQKEIMIGCLIAGCTRTLMTRKTYNHIQVVLRMCDIELPSWKTVQTAKTKLQKISHCKKSTSQSIIGNPMTTVSIQGLLTQELGNPIVTKYLEYYPEKNIYKLSQSEKWLHQYSRDLCAQMTRVEDKCFYIYESAQIIDRNVVVPIYFYNKGNKLYAKVCKLNVVVLPSSMVEISISGEKNFYSSNLKEILAEDFWKPYQK</sequence>
<protein>
    <submittedName>
        <fullName evidence="1">Uncharacterized protein</fullName>
    </submittedName>
</protein>
<name>A0AAV0AKP3_PHAPC</name>